<keyword evidence="2" id="KW-0547">Nucleotide-binding</keyword>
<proteinExistence type="inferred from homology"/>
<evidence type="ECO:0000313" key="6">
    <source>
        <dbReference type="Proteomes" id="UP000176322"/>
    </source>
</evidence>
<comment type="similarity">
    <text evidence="1">Belongs to the Mg-chelatase subunits D/I family. ComM subfamily.</text>
</comment>
<dbReference type="InterPro" id="IPR003593">
    <property type="entry name" value="AAA+_ATPase"/>
</dbReference>
<accession>A0A1F6BWW8</accession>
<dbReference type="InterPro" id="IPR000523">
    <property type="entry name" value="Mg_chelatse_chII-like_cat_dom"/>
</dbReference>
<keyword evidence="3" id="KW-0067">ATP-binding</keyword>
<dbReference type="PRINTS" id="PR01657">
    <property type="entry name" value="MCMFAMILY"/>
</dbReference>
<dbReference type="NCBIfam" id="TIGR00368">
    <property type="entry name" value="YifB family Mg chelatase-like AAA ATPase"/>
    <property type="match status" value="1"/>
</dbReference>
<dbReference type="InterPro" id="IPR025158">
    <property type="entry name" value="Mg_chelat-rel_C"/>
</dbReference>
<dbReference type="STRING" id="1798475.A2837_02965"/>
<gene>
    <name evidence="5" type="ORF">A2837_02965</name>
</gene>
<evidence type="ECO:0000313" key="5">
    <source>
        <dbReference type="EMBL" id="OGG41446.1"/>
    </source>
</evidence>
<dbReference type="Pfam" id="PF01078">
    <property type="entry name" value="Mg_chelatase"/>
    <property type="match status" value="1"/>
</dbReference>
<dbReference type="Pfam" id="PF13335">
    <property type="entry name" value="Mg_chelatase_C"/>
    <property type="match status" value="1"/>
</dbReference>
<dbReference type="InterPro" id="IPR027417">
    <property type="entry name" value="P-loop_NTPase"/>
</dbReference>
<organism evidence="5 6">
    <name type="scientific">Candidatus Kaiserbacteria bacterium RIFCSPHIGHO2_01_FULL_46_22</name>
    <dbReference type="NCBI Taxonomy" id="1798475"/>
    <lineage>
        <taxon>Bacteria</taxon>
        <taxon>Candidatus Kaiseribacteriota</taxon>
    </lineage>
</organism>
<evidence type="ECO:0000256" key="2">
    <source>
        <dbReference type="ARBA" id="ARBA00022741"/>
    </source>
</evidence>
<protein>
    <recommendedName>
        <fullName evidence="4">MCM C-terminal AAA(+) ATPase domain-containing protein</fullName>
    </recommendedName>
</protein>
<dbReference type="SUPFAM" id="SSF54211">
    <property type="entry name" value="Ribosomal protein S5 domain 2-like"/>
    <property type="match status" value="1"/>
</dbReference>
<dbReference type="Proteomes" id="UP000176322">
    <property type="component" value="Unassembled WGS sequence"/>
</dbReference>
<dbReference type="GO" id="GO:0005524">
    <property type="term" value="F:ATP binding"/>
    <property type="evidence" value="ECO:0007669"/>
    <property type="project" value="UniProtKB-KW"/>
</dbReference>
<dbReference type="AlphaFoldDB" id="A0A1F6BWW8"/>
<sequence length="504" mass="55254">MSIARIHTAQPGVLRGDIVTIEADLARGLYSFAVVGLAGKAVEEARDRVSAAIKNSGFKNPKSENQKLVVSLAPADLKKDGPLFDLPIAIAYLFASGTLKGNVDKTLFIGELSLDGTLRPVRGVLPAVVAGKKAGFTEIIVPEGNQTEAALVEGIVVYGAKTLSEVIDHIDHSRETHQLLKPAEETELSGDWFDTHIRLEDIKGQESAKRGLIIAAAGLHNILMAGPPGTGKTMLARAFQGLLPPLSREEALEVTAIHSLVDGMREITSAPPFRTPHHTASYVSLVGGGTSPRPGEVTLAHRGVLFMDEFPEFDRRTLDALRQPLEDRVVNISRVKGSECFPADFVLVAAMNPYRGTEDGSTDYAASMMSTYKGKISGPILDRIDLWLNVPHVDYDTLTNVQEVGDETKHAREQVFKSRERQRRRYKDCIANVNSRLSSRELEAMVQLSKEIKETLRQSAAKLNLSPRSLHRLIKVSRTIADLEDSDEILTPHLLEALQYRVKL</sequence>
<dbReference type="InterPro" id="IPR004482">
    <property type="entry name" value="Mg_chelat-rel"/>
</dbReference>
<dbReference type="EMBL" id="MFKO01000008">
    <property type="protein sequence ID" value="OGG41446.1"/>
    <property type="molecule type" value="Genomic_DNA"/>
</dbReference>
<dbReference type="PROSITE" id="PS50051">
    <property type="entry name" value="MCM_2"/>
    <property type="match status" value="1"/>
</dbReference>
<dbReference type="Gene3D" id="3.30.230.10">
    <property type="match status" value="1"/>
</dbReference>
<name>A0A1F6BWW8_9BACT</name>
<evidence type="ECO:0000256" key="3">
    <source>
        <dbReference type="ARBA" id="ARBA00022840"/>
    </source>
</evidence>
<dbReference type="InterPro" id="IPR045006">
    <property type="entry name" value="CHLI-like"/>
</dbReference>
<dbReference type="InterPro" id="IPR020568">
    <property type="entry name" value="Ribosomal_Su5_D2-typ_SF"/>
</dbReference>
<dbReference type="InterPro" id="IPR001208">
    <property type="entry name" value="MCM_dom"/>
</dbReference>
<dbReference type="PANTHER" id="PTHR32039:SF7">
    <property type="entry name" value="COMPETENCE PROTEIN COMM"/>
    <property type="match status" value="1"/>
</dbReference>
<comment type="caution">
    <text evidence="5">The sequence shown here is derived from an EMBL/GenBank/DDBJ whole genome shotgun (WGS) entry which is preliminary data.</text>
</comment>
<dbReference type="SMART" id="SM00382">
    <property type="entry name" value="AAA"/>
    <property type="match status" value="1"/>
</dbReference>
<dbReference type="SUPFAM" id="SSF52540">
    <property type="entry name" value="P-loop containing nucleoside triphosphate hydrolases"/>
    <property type="match status" value="1"/>
</dbReference>
<feature type="domain" description="MCM C-terminal AAA(+) ATPase" evidence="4">
    <location>
        <begin position="295"/>
        <end position="386"/>
    </location>
</feature>
<dbReference type="Pfam" id="PF13541">
    <property type="entry name" value="ChlI"/>
    <property type="match status" value="1"/>
</dbReference>
<evidence type="ECO:0000259" key="4">
    <source>
        <dbReference type="PROSITE" id="PS50051"/>
    </source>
</evidence>
<dbReference type="GO" id="GO:0003677">
    <property type="term" value="F:DNA binding"/>
    <property type="evidence" value="ECO:0007669"/>
    <property type="project" value="InterPro"/>
</dbReference>
<evidence type="ECO:0000256" key="1">
    <source>
        <dbReference type="ARBA" id="ARBA00006354"/>
    </source>
</evidence>
<dbReference type="PANTHER" id="PTHR32039">
    <property type="entry name" value="MAGNESIUM-CHELATASE SUBUNIT CHLI"/>
    <property type="match status" value="1"/>
</dbReference>
<reference evidence="5 6" key="1">
    <citation type="journal article" date="2016" name="Nat. Commun.">
        <title>Thousands of microbial genomes shed light on interconnected biogeochemical processes in an aquifer system.</title>
        <authorList>
            <person name="Anantharaman K."/>
            <person name="Brown C.T."/>
            <person name="Hug L.A."/>
            <person name="Sharon I."/>
            <person name="Castelle C.J."/>
            <person name="Probst A.J."/>
            <person name="Thomas B.C."/>
            <person name="Singh A."/>
            <person name="Wilkins M.J."/>
            <person name="Karaoz U."/>
            <person name="Brodie E.L."/>
            <person name="Williams K.H."/>
            <person name="Hubbard S.S."/>
            <person name="Banfield J.F."/>
        </authorList>
    </citation>
    <scope>NUCLEOTIDE SEQUENCE [LARGE SCALE GENOMIC DNA]</scope>
</reference>
<dbReference type="Gene3D" id="3.40.50.300">
    <property type="entry name" value="P-loop containing nucleotide triphosphate hydrolases"/>
    <property type="match status" value="1"/>
</dbReference>
<dbReference type="InterPro" id="IPR014721">
    <property type="entry name" value="Ribsml_uS5_D2-typ_fold_subgr"/>
</dbReference>